<gene>
    <name evidence="1" type="ordered locus">HMPREF0389_00217</name>
</gene>
<dbReference type="AlphaFoldDB" id="D6GRL1"/>
<sequence>MNIVLGEIMMKKQWIFITALMTIPVIFGACNNLSKNSDASYEDDSGSKNNIAVHQVAQEDKNIQEADLHKIFQKNIVNGNRELSFLCADYDNDGTLEAFGVSADESTAADERVAKLYFINGKGNCEEIPYPKKEDFVVETWVKNDFVGDGEIVGQDDEKFFVWIENFGGPGSLAHVFGVKDGKYFRTNISGEVEDFAISEDGLYVGTTSFFKDIDSPDFAGREWMLHYFNYDNTKDEFIEIRSEPADV</sequence>
<protein>
    <submittedName>
        <fullName evidence="1">Uncharacterized protein</fullName>
    </submittedName>
</protein>
<proteinExistence type="predicted"/>
<keyword evidence="2" id="KW-1185">Reference proteome</keyword>
<dbReference type="Proteomes" id="UP000007468">
    <property type="component" value="Chromosome"/>
</dbReference>
<organism evidence="1 2">
    <name type="scientific">Filifactor alocis (strain ATCC 35896 / CCUG 47790 / D40 B5)</name>
    <name type="common">Fusobacterium alocis</name>
    <dbReference type="NCBI Taxonomy" id="546269"/>
    <lineage>
        <taxon>Bacteria</taxon>
        <taxon>Bacillati</taxon>
        <taxon>Bacillota</taxon>
        <taxon>Clostridia</taxon>
        <taxon>Peptostreptococcales</taxon>
        <taxon>Filifactoraceae</taxon>
        <taxon>Filifactor</taxon>
    </lineage>
</organism>
<dbReference type="HOGENOM" id="CLU_1118861_0_0_9"/>
<reference evidence="2" key="1">
    <citation type="submission" date="2010-12" db="EMBL/GenBank/DDBJ databases">
        <title>The genome sequence of Filifactor alocis strain ATCC 35896.</title>
        <authorList>
            <consortium name="The Broad Institute Genome Sequencing Platform"/>
            <person name="Ward D."/>
            <person name="Earl A."/>
            <person name="Feldgarden M."/>
            <person name="Young S.K."/>
            <person name="Gargeya S."/>
            <person name="Zeng Q."/>
            <person name="Alvarado L."/>
            <person name="Berlin A."/>
            <person name="Bochicchio J."/>
            <person name="Chapman S.B."/>
            <person name="Chen Z."/>
            <person name="Freedman E."/>
            <person name="Gellesch M."/>
            <person name="Goldberg J."/>
            <person name="Griggs A."/>
            <person name="Gujja S."/>
            <person name="Heilman E."/>
            <person name="Heiman D."/>
            <person name="Howarth C."/>
            <person name="Mehta T."/>
            <person name="Neiman D."/>
            <person name="Pearson M."/>
            <person name="Roberts A."/>
            <person name="Saif S."/>
            <person name="Shea T."/>
            <person name="Shenoy N."/>
            <person name="Sisk P."/>
            <person name="Stolte C."/>
            <person name="Sykes S."/>
            <person name="White J."/>
            <person name="Yandava C."/>
            <person name="Izard J."/>
            <person name="Blanton J.M."/>
            <person name="Baranova O.V."/>
            <person name="Tanner A.C."/>
            <person name="Dewhirst F.E."/>
            <person name="Haas B."/>
            <person name="Nusbaum C."/>
            <person name="Birren B."/>
        </authorList>
    </citation>
    <scope>NUCLEOTIDE SEQUENCE [LARGE SCALE GENOMIC DNA]</scope>
    <source>
        <strain evidence="2">ATCC 35896 / D40 B5</strain>
    </source>
</reference>
<dbReference type="KEGG" id="faa:HMPREF0389_00217"/>
<evidence type="ECO:0000313" key="1">
    <source>
        <dbReference type="EMBL" id="EFE28302.2"/>
    </source>
</evidence>
<dbReference type="EMBL" id="CP002390">
    <property type="protein sequence ID" value="EFE28302.2"/>
    <property type="molecule type" value="Genomic_DNA"/>
</dbReference>
<name>D6GRL1_FILAD</name>
<evidence type="ECO:0000313" key="2">
    <source>
        <dbReference type="Proteomes" id="UP000007468"/>
    </source>
</evidence>
<accession>D6GRL1</accession>